<feature type="signal peptide" evidence="1">
    <location>
        <begin position="1"/>
        <end position="18"/>
    </location>
</feature>
<protein>
    <recommendedName>
        <fullName evidence="4">Adhesin domain-containing protein</fullName>
    </recommendedName>
</protein>
<reference evidence="2" key="1">
    <citation type="submission" date="2022-11" db="EMBL/GenBank/DDBJ databases">
        <title>Salinimicrobium profundisediminis sp. nov., isolated from deep-sea sediment of the Mariana Trench.</title>
        <authorList>
            <person name="Fu H."/>
        </authorList>
    </citation>
    <scope>NUCLEOTIDE SEQUENCE</scope>
    <source>
        <strain evidence="2">MT39</strain>
    </source>
</reference>
<dbReference type="Proteomes" id="UP001148482">
    <property type="component" value="Unassembled WGS sequence"/>
</dbReference>
<dbReference type="AlphaFoldDB" id="A0A9X3CUA4"/>
<dbReference type="EMBL" id="JAPJDA010000002">
    <property type="protein sequence ID" value="MCX2836907.1"/>
    <property type="molecule type" value="Genomic_DNA"/>
</dbReference>
<sequence length="206" mass="22850">MKSYLVIFLFILSLSASAQKVTQDVLASAHLDKIVLSSDEIYRINIKASTREEIQIKTKTEGEYFNQISLDTKLEGNTLLLSSRYMKILQSGYDKLSAHKVFSMEVDLEIPEGMLLQINSNTASVYLSGRYKSVFIELKNGSCYLSDFSGEAVINTYDGNILGTVSKVNVEAKTRHGTVNVPQVPDGVHNMVLTSINGDIKLTETK</sequence>
<keyword evidence="3" id="KW-1185">Reference proteome</keyword>
<evidence type="ECO:0000313" key="3">
    <source>
        <dbReference type="Proteomes" id="UP001148482"/>
    </source>
</evidence>
<evidence type="ECO:0000313" key="2">
    <source>
        <dbReference type="EMBL" id="MCX2836907.1"/>
    </source>
</evidence>
<evidence type="ECO:0000256" key="1">
    <source>
        <dbReference type="SAM" id="SignalP"/>
    </source>
</evidence>
<evidence type="ECO:0008006" key="4">
    <source>
        <dbReference type="Google" id="ProtNLM"/>
    </source>
</evidence>
<keyword evidence="1" id="KW-0732">Signal</keyword>
<gene>
    <name evidence="2" type="ORF">OQ279_01980</name>
</gene>
<comment type="caution">
    <text evidence="2">The sequence shown here is derived from an EMBL/GenBank/DDBJ whole genome shotgun (WGS) entry which is preliminary data.</text>
</comment>
<organism evidence="2 3">
    <name type="scientific">Salinimicrobium profundisediminis</name>
    <dbReference type="NCBI Taxonomy" id="2994553"/>
    <lineage>
        <taxon>Bacteria</taxon>
        <taxon>Pseudomonadati</taxon>
        <taxon>Bacteroidota</taxon>
        <taxon>Flavobacteriia</taxon>
        <taxon>Flavobacteriales</taxon>
        <taxon>Flavobacteriaceae</taxon>
        <taxon>Salinimicrobium</taxon>
    </lineage>
</organism>
<dbReference type="RefSeq" id="WP_266068087.1">
    <property type="nucleotide sequence ID" value="NZ_JAPJDA010000002.1"/>
</dbReference>
<name>A0A9X3CUA4_9FLAO</name>
<feature type="chain" id="PRO_5040955448" description="Adhesin domain-containing protein" evidence="1">
    <location>
        <begin position="19"/>
        <end position="206"/>
    </location>
</feature>
<accession>A0A9X3CUA4</accession>
<proteinExistence type="predicted"/>